<keyword evidence="2" id="KW-1185">Reference proteome</keyword>
<protein>
    <submittedName>
        <fullName evidence="1">Uncharacterized protein</fullName>
    </submittedName>
</protein>
<dbReference type="OrthoDB" id="5362630at2759"/>
<gene>
    <name evidence="1" type="ORF">AJ78_07469</name>
</gene>
<accession>A0A1J9P605</accession>
<proteinExistence type="predicted"/>
<sequence>MVDNDKDVMKVMKALQSLVLKLKDKNLIGREACYLYKNEDLNSFRISPVSHNKSLSSDILSCDVE</sequence>
<name>A0A1J9P605_9EURO</name>
<evidence type="ECO:0000313" key="1">
    <source>
        <dbReference type="EMBL" id="OJD11840.1"/>
    </source>
</evidence>
<evidence type="ECO:0000313" key="2">
    <source>
        <dbReference type="Proteomes" id="UP000182235"/>
    </source>
</evidence>
<comment type="caution">
    <text evidence="1">The sequence shown here is derived from an EMBL/GenBank/DDBJ whole genome shotgun (WGS) entry which is preliminary data.</text>
</comment>
<dbReference type="Proteomes" id="UP000182235">
    <property type="component" value="Unassembled WGS sequence"/>
</dbReference>
<reference evidence="1 2" key="1">
    <citation type="submission" date="2015-07" db="EMBL/GenBank/DDBJ databases">
        <title>Emmonsia species relationships and genome sequence.</title>
        <authorList>
            <consortium name="The Broad Institute Genomics Platform"/>
            <person name="Cuomo C.A."/>
            <person name="Munoz J.F."/>
            <person name="Imamovic A."/>
            <person name="Priest M.E."/>
            <person name="Young S."/>
            <person name="Clay O.K."/>
            <person name="McEwen J.G."/>
        </authorList>
    </citation>
    <scope>NUCLEOTIDE SEQUENCE [LARGE SCALE GENOMIC DNA]</scope>
    <source>
        <strain evidence="1 2">UAMH 9510</strain>
    </source>
</reference>
<dbReference type="VEuPathDB" id="FungiDB:AJ78_07469"/>
<dbReference type="EMBL" id="LGRN01000484">
    <property type="protein sequence ID" value="OJD11840.1"/>
    <property type="molecule type" value="Genomic_DNA"/>
</dbReference>
<organism evidence="1 2">
    <name type="scientific">Emergomyces pasteurianus Ep9510</name>
    <dbReference type="NCBI Taxonomy" id="1447872"/>
    <lineage>
        <taxon>Eukaryota</taxon>
        <taxon>Fungi</taxon>
        <taxon>Dikarya</taxon>
        <taxon>Ascomycota</taxon>
        <taxon>Pezizomycotina</taxon>
        <taxon>Eurotiomycetes</taxon>
        <taxon>Eurotiomycetidae</taxon>
        <taxon>Onygenales</taxon>
        <taxon>Ajellomycetaceae</taxon>
        <taxon>Emergomyces</taxon>
    </lineage>
</organism>
<dbReference type="AlphaFoldDB" id="A0A1J9P605"/>